<dbReference type="RefSeq" id="XP_025428377.1">
    <property type="nucleotide sequence ID" value="XM_025577600.1"/>
</dbReference>
<comment type="PTM">
    <text evidence="2 3">Topaquinone (TPQ) is generated by copper-dependent autoxidation of a specific tyrosyl residue.</text>
</comment>
<dbReference type="Gene3D" id="2.70.98.20">
    <property type="entry name" value="Copper amine oxidase, catalytic domain"/>
    <property type="match status" value="1"/>
</dbReference>
<dbReference type="InterPro" id="IPR000269">
    <property type="entry name" value="Cu_amine_oxidase"/>
</dbReference>
<dbReference type="GeneID" id="37078829"/>
<dbReference type="PRINTS" id="PR00766">
    <property type="entry name" value="CUDAOXIDASE"/>
</dbReference>
<evidence type="ECO:0000313" key="6">
    <source>
        <dbReference type="Proteomes" id="UP000248349"/>
    </source>
</evidence>
<keyword evidence="3" id="KW-0479">Metal-binding</keyword>
<dbReference type="GO" id="GO:0005886">
    <property type="term" value="C:plasma membrane"/>
    <property type="evidence" value="ECO:0007669"/>
    <property type="project" value="TreeGrafter"/>
</dbReference>
<protein>
    <recommendedName>
        <fullName evidence="3">Amine oxidase</fullName>
        <ecNumber evidence="3">1.4.3.-</ecNumber>
    </recommendedName>
</protein>
<feature type="active site" description="Proton acceptor" evidence="1">
    <location>
        <position position="54"/>
    </location>
</feature>
<accession>A0A318Z506</accession>
<gene>
    <name evidence="5" type="ORF">BP01DRAFT_385501</name>
</gene>
<dbReference type="GO" id="GO:0009308">
    <property type="term" value="P:amine metabolic process"/>
    <property type="evidence" value="ECO:0007669"/>
    <property type="project" value="UniProtKB-UniRule"/>
</dbReference>
<keyword evidence="1 3" id="KW-0801">TPQ</keyword>
<dbReference type="PANTHER" id="PTHR10638">
    <property type="entry name" value="COPPER AMINE OXIDASE"/>
    <property type="match status" value="1"/>
</dbReference>
<dbReference type="AlphaFoldDB" id="A0A318Z506"/>
<dbReference type="GO" id="GO:0008131">
    <property type="term" value="F:primary methylamine oxidase activity"/>
    <property type="evidence" value="ECO:0007669"/>
    <property type="project" value="InterPro"/>
</dbReference>
<dbReference type="Proteomes" id="UP000248349">
    <property type="component" value="Unassembled WGS sequence"/>
</dbReference>
<sequence>MGFTFYWAFAQATGITLFDVRFRDEQIIYELGLQEALAQYAGNNPIQGAVAYLDSFFGMDRAIFGLVPGYNCPAYAEFLDIIIYNTEQSQQRHKTIYLFEYTTDYPLQRHTTSFYVTVSRNNYLMLRTTAVVGNYDYTVDYIFYLDGSTEVKIRASSYIQGAYYIPGESEKYGHRVYDQFTSSMYDHVINFKADLDVLGTSNTLMKVDVEPWTESFLWSEGEALPTMGLRRTPIEIDYRLNWTANSQSMYIILDTESTNTWGEMHYRIIPGSGMGTPAHLTFNGSRTLGKAASWAIEDL</sequence>
<evidence type="ECO:0000313" key="5">
    <source>
        <dbReference type="EMBL" id="PYH42395.1"/>
    </source>
</evidence>
<dbReference type="InterPro" id="IPR015798">
    <property type="entry name" value="Cu_amine_oxidase_C"/>
</dbReference>
<organism evidence="5 6">
    <name type="scientific">Aspergillus saccharolyticus JOP 1030-1</name>
    <dbReference type="NCBI Taxonomy" id="1450539"/>
    <lineage>
        <taxon>Eukaryota</taxon>
        <taxon>Fungi</taxon>
        <taxon>Dikarya</taxon>
        <taxon>Ascomycota</taxon>
        <taxon>Pezizomycotina</taxon>
        <taxon>Eurotiomycetes</taxon>
        <taxon>Eurotiomycetidae</taxon>
        <taxon>Eurotiales</taxon>
        <taxon>Aspergillaceae</taxon>
        <taxon>Aspergillus</taxon>
        <taxon>Aspergillus subgen. Circumdati</taxon>
    </lineage>
</organism>
<dbReference type="EMBL" id="KZ821252">
    <property type="protein sequence ID" value="PYH42395.1"/>
    <property type="molecule type" value="Genomic_DNA"/>
</dbReference>
<feature type="active site" description="Schiff-base intermediate with substrate; via topaquinone" evidence="1">
    <location>
        <position position="135"/>
    </location>
</feature>
<dbReference type="GO" id="GO:0005507">
    <property type="term" value="F:copper ion binding"/>
    <property type="evidence" value="ECO:0007669"/>
    <property type="project" value="InterPro"/>
</dbReference>
<keyword evidence="3" id="KW-0186">Copper</keyword>
<proteinExistence type="inferred from homology"/>
<dbReference type="Pfam" id="PF01179">
    <property type="entry name" value="Cu_amine_oxid"/>
    <property type="match status" value="1"/>
</dbReference>
<reference evidence="5 6" key="1">
    <citation type="submission" date="2016-12" db="EMBL/GenBank/DDBJ databases">
        <title>The genomes of Aspergillus section Nigri reveals drivers in fungal speciation.</title>
        <authorList>
            <consortium name="DOE Joint Genome Institute"/>
            <person name="Vesth T.C."/>
            <person name="Nybo J."/>
            <person name="Theobald S."/>
            <person name="Brandl J."/>
            <person name="Frisvad J.C."/>
            <person name="Nielsen K.F."/>
            <person name="Lyhne E.K."/>
            <person name="Kogle M.E."/>
            <person name="Kuo A."/>
            <person name="Riley R."/>
            <person name="Clum A."/>
            <person name="Nolan M."/>
            <person name="Lipzen A."/>
            <person name="Salamov A."/>
            <person name="Henrissat B."/>
            <person name="Wiebenga A."/>
            <person name="De Vries R.P."/>
            <person name="Grigoriev I.V."/>
            <person name="Mortensen U.H."/>
            <person name="Andersen M.R."/>
            <person name="Baker S.E."/>
        </authorList>
    </citation>
    <scope>NUCLEOTIDE SEQUENCE [LARGE SCALE GENOMIC DNA]</scope>
    <source>
        <strain evidence="5 6">JOP 1030-1</strain>
    </source>
</reference>
<dbReference type="STRING" id="1450539.A0A318Z506"/>
<dbReference type="InterPro" id="IPR036460">
    <property type="entry name" value="Cu_amine_oxidase_C_sf"/>
</dbReference>
<evidence type="ECO:0000256" key="1">
    <source>
        <dbReference type="PIRSR" id="PIRSR600269-50"/>
    </source>
</evidence>
<dbReference type="OrthoDB" id="3341590at2759"/>
<dbReference type="PANTHER" id="PTHR10638:SF20">
    <property type="entry name" value="AMINE OXIDASE"/>
    <property type="match status" value="1"/>
</dbReference>
<comment type="cofactor">
    <cofactor evidence="3">
        <name>Cu cation</name>
        <dbReference type="ChEBI" id="CHEBI:23378"/>
    </cofactor>
    <text evidence="3">Contains 1 topaquinone per subunit.</text>
</comment>
<feature type="modified residue" description="2',4',5'-topaquinone" evidence="2">
    <location>
        <position position="135"/>
    </location>
</feature>
<dbReference type="EC" id="1.4.3.-" evidence="3"/>
<dbReference type="GO" id="GO:0048038">
    <property type="term" value="F:quinone binding"/>
    <property type="evidence" value="ECO:0007669"/>
    <property type="project" value="InterPro"/>
</dbReference>
<keyword evidence="6" id="KW-1185">Reference proteome</keyword>
<evidence type="ECO:0000256" key="2">
    <source>
        <dbReference type="PIRSR" id="PIRSR600269-51"/>
    </source>
</evidence>
<evidence type="ECO:0000256" key="3">
    <source>
        <dbReference type="RuleBase" id="RU000672"/>
    </source>
</evidence>
<feature type="domain" description="Copper amine oxidase catalytic" evidence="4">
    <location>
        <begin position="1"/>
        <end position="297"/>
    </location>
</feature>
<keyword evidence="3" id="KW-0560">Oxidoreductase</keyword>
<name>A0A318Z506_9EURO</name>
<dbReference type="SUPFAM" id="SSF49998">
    <property type="entry name" value="Amine oxidase catalytic domain"/>
    <property type="match status" value="1"/>
</dbReference>
<evidence type="ECO:0000259" key="4">
    <source>
        <dbReference type="Pfam" id="PF01179"/>
    </source>
</evidence>
<comment type="similarity">
    <text evidence="3">Belongs to the copper/topaquinone oxidase family.</text>
</comment>